<dbReference type="Proteomes" id="UP001519344">
    <property type="component" value="Unassembled WGS sequence"/>
</dbReference>
<proteinExistence type="predicted"/>
<gene>
    <name evidence="2" type="ORF">J2Z65_006213</name>
</gene>
<accession>A0ABS4I7P0</accession>
<reference evidence="2 3" key="1">
    <citation type="submission" date="2021-03" db="EMBL/GenBank/DDBJ databases">
        <title>Genomic Encyclopedia of Type Strains, Phase IV (KMG-IV): sequencing the most valuable type-strain genomes for metagenomic binning, comparative biology and taxonomic classification.</title>
        <authorList>
            <person name="Goeker M."/>
        </authorList>
    </citation>
    <scope>NUCLEOTIDE SEQUENCE [LARGE SCALE GENOMIC DNA]</scope>
    <source>
        <strain evidence="2 3">DSM 24950</strain>
    </source>
</reference>
<keyword evidence="2" id="KW-0167">Capsid protein</keyword>
<organism evidence="2 3">
    <name type="scientific">Paenibacillus aceris</name>
    <dbReference type="NCBI Taxonomy" id="869555"/>
    <lineage>
        <taxon>Bacteria</taxon>
        <taxon>Bacillati</taxon>
        <taxon>Bacillota</taxon>
        <taxon>Bacilli</taxon>
        <taxon>Bacillales</taxon>
        <taxon>Paenibacillaceae</taxon>
        <taxon>Paenibacillus</taxon>
    </lineage>
</organism>
<evidence type="ECO:0000256" key="1">
    <source>
        <dbReference type="SAM" id="MobiDB-lite"/>
    </source>
</evidence>
<feature type="compositionally biased region" description="Low complexity" evidence="1">
    <location>
        <begin position="153"/>
        <end position="165"/>
    </location>
</feature>
<dbReference type="RefSeq" id="WP_167068012.1">
    <property type="nucleotide sequence ID" value="NZ_JAAOZR010000094.1"/>
</dbReference>
<keyword evidence="3" id="KW-1185">Reference proteome</keyword>
<name>A0ABS4I7P0_9BACL</name>
<dbReference type="EMBL" id="JAGGKV010000027">
    <property type="protein sequence ID" value="MBP1966952.1"/>
    <property type="molecule type" value="Genomic_DNA"/>
</dbReference>
<feature type="region of interest" description="Disordered" evidence="1">
    <location>
        <begin position="153"/>
        <end position="173"/>
    </location>
</feature>
<sequence>MDKATLELLVGKDVRVDRGGPESRMGKLLVVKDDYIVVYIKDTGNVYYKTEHIKSISVDTRTIADTSVVVIDPDLPEPLLPPIIDGVDFIAVVKDMKFRWIQINRGGPEKLEGVLTDVTDILVTLTVGSEIVRVMPFHIRNISYVNKNNEQQQQYANAQQEAANSSKKDSKKK</sequence>
<comment type="caution">
    <text evidence="2">The sequence shown here is derived from an EMBL/GenBank/DDBJ whole genome shotgun (WGS) entry which is preliminary data.</text>
</comment>
<protein>
    <submittedName>
        <fullName evidence="2">Spore coat protein B</fullName>
    </submittedName>
</protein>
<evidence type="ECO:0000313" key="3">
    <source>
        <dbReference type="Proteomes" id="UP001519344"/>
    </source>
</evidence>
<evidence type="ECO:0000313" key="2">
    <source>
        <dbReference type="EMBL" id="MBP1966952.1"/>
    </source>
</evidence>
<keyword evidence="2" id="KW-0946">Virion</keyword>